<dbReference type="PANTHER" id="PTHR43805">
    <property type="entry name" value="GLYCEROPHOSPHORYL DIESTER PHOSPHODIESTERASE"/>
    <property type="match status" value="1"/>
</dbReference>
<dbReference type="RefSeq" id="WP_141868153.1">
    <property type="nucleotide sequence ID" value="NZ_BAABAN010000017.1"/>
</dbReference>
<dbReference type="EMBL" id="VFOU01000004">
    <property type="protein sequence ID" value="TQL66040.1"/>
    <property type="molecule type" value="Genomic_DNA"/>
</dbReference>
<gene>
    <name evidence="2" type="ORF">FB556_2519</name>
</gene>
<keyword evidence="3" id="KW-1185">Reference proteome</keyword>
<dbReference type="AlphaFoldDB" id="A0A543A0K8"/>
<dbReference type="Pfam" id="PF03009">
    <property type="entry name" value="GDPD"/>
    <property type="match status" value="1"/>
</dbReference>
<organism evidence="2 3">
    <name type="scientific">Enteractinococcus coprophilus</name>
    <dbReference type="NCBI Taxonomy" id="1027633"/>
    <lineage>
        <taxon>Bacteria</taxon>
        <taxon>Bacillati</taxon>
        <taxon>Actinomycetota</taxon>
        <taxon>Actinomycetes</taxon>
        <taxon>Micrococcales</taxon>
        <taxon>Micrococcaceae</taxon>
    </lineage>
</organism>
<evidence type="ECO:0000313" key="3">
    <source>
        <dbReference type="Proteomes" id="UP000319746"/>
    </source>
</evidence>
<proteinExistence type="predicted"/>
<dbReference type="OrthoDB" id="5241788at2"/>
<comment type="caution">
    <text evidence="2">The sequence shown here is derived from an EMBL/GenBank/DDBJ whole genome shotgun (WGS) entry which is preliminary data.</text>
</comment>
<protein>
    <submittedName>
        <fullName evidence="2">Glycerophosphoryl diester phosphodiesterase</fullName>
    </submittedName>
</protein>
<accession>A0A543A0K8</accession>
<dbReference type="Gene3D" id="3.20.20.190">
    <property type="entry name" value="Phosphatidylinositol (PI) phosphodiesterase"/>
    <property type="match status" value="1"/>
</dbReference>
<name>A0A543A0K8_9MICC</name>
<feature type="domain" description="GP-PDE" evidence="1">
    <location>
        <begin position="19"/>
        <end position="269"/>
    </location>
</feature>
<reference evidence="2 3" key="1">
    <citation type="submission" date="2019-06" db="EMBL/GenBank/DDBJ databases">
        <title>Sequencing the genomes of 1000 actinobacteria strains.</title>
        <authorList>
            <person name="Klenk H.-P."/>
        </authorList>
    </citation>
    <scope>NUCLEOTIDE SEQUENCE [LARGE SCALE GENOMIC DNA]</scope>
    <source>
        <strain evidence="2 3">DSM 24083</strain>
    </source>
</reference>
<dbReference type="PROSITE" id="PS50007">
    <property type="entry name" value="PIPLC_X_DOMAIN"/>
    <property type="match status" value="1"/>
</dbReference>
<dbReference type="GO" id="GO:0008081">
    <property type="term" value="F:phosphoric diester hydrolase activity"/>
    <property type="evidence" value="ECO:0007669"/>
    <property type="project" value="InterPro"/>
</dbReference>
<dbReference type="PANTHER" id="PTHR43805:SF1">
    <property type="entry name" value="GP-PDE DOMAIN-CONTAINING PROTEIN"/>
    <property type="match status" value="1"/>
</dbReference>
<dbReference type="InterPro" id="IPR017946">
    <property type="entry name" value="PLC-like_Pdiesterase_TIM-brl"/>
</dbReference>
<sequence>MPSTHSYFADSLPGQSGWPVALAHRGADIQRENTLTAVRNAVNAGFGYVELDVRTTADNKVVVFHDETLDRITTGTGPLSSTTWDELASVQIIGAAPRNEIISEPLVLFEELLETFPTTRFNVDLKDRASAALMVEILRRQNAWCRVLITSFRDAHRRLFFDNLRSTDPSVASSGGIETVVLLRSTRRIGAFKAMVRGLRRRLPLDAVQIPMRQGPIRVVTQRFVDACHAAGIAVHVWVINDPQQMKNLLAMGVDGIVTDNGPAVAQVFGARGIWPQRLQNQGS</sequence>
<dbReference type="InterPro" id="IPR030395">
    <property type="entry name" value="GP_PDE_dom"/>
</dbReference>
<dbReference type="SUPFAM" id="SSF51695">
    <property type="entry name" value="PLC-like phosphodiesterases"/>
    <property type="match status" value="1"/>
</dbReference>
<evidence type="ECO:0000259" key="1">
    <source>
        <dbReference type="PROSITE" id="PS51704"/>
    </source>
</evidence>
<dbReference type="Proteomes" id="UP000319746">
    <property type="component" value="Unassembled WGS sequence"/>
</dbReference>
<evidence type="ECO:0000313" key="2">
    <source>
        <dbReference type="EMBL" id="TQL66040.1"/>
    </source>
</evidence>
<dbReference type="GO" id="GO:0006629">
    <property type="term" value="P:lipid metabolic process"/>
    <property type="evidence" value="ECO:0007669"/>
    <property type="project" value="InterPro"/>
</dbReference>
<dbReference type="PROSITE" id="PS51704">
    <property type="entry name" value="GP_PDE"/>
    <property type="match status" value="1"/>
</dbReference>